<keyword evidence="2" id="KW-0540">Nuclease</keyword>
<feature type="compositionally biased region" description="Polar residues" evidence="1">
    <location>
        <begin position="152"/>
        <end position="187"/>
    </location>
</feature>
<evidence type="ECO:0000313" key="2">
    <source>
        <dbReference type="EMBL" id="CAK7270445.1"/>
    </source>
</evidence>
<keyword evidence="2" id="KW-0255">Endonuclease</keyword>
<dbReference type="GO" id="GO:0004519">
    <property type="term" value="F:endonuclease activity"/>
    <property type="evidence" value="ECO:0007669"/>
    <property type="project" value="UniProtKB-KW"/>
</dbReference>
<comment type="caution">
    <text evidence="2">The sequence shown here is derived from an EMBL/GenBank/DDBJ whole genome shotgun (WGS) entry which is preliminary data.</text>
</comment>
<dbReference type="GO" id="GO:0016787">
    <property type="term" value="F:hydrolase activity"/>
    <property type="evidence" value="ECO:0007669"/>
    <property type="project" value="UniProtKB-KW"/>
</dbReference>
<protein>
    <submittedName>
        <fullName evidence="2">DNA replication endonuclease-helicase Dna2</fullName>
        <ecNumber evidence="2">3.6.4.12</ecNumber>
    </submittedName>
</protein>
<accession>A0ABP0DU01</accession>
<keyword evidence="3" id="KW-1185">Reference proteome</keyword>
<feature type="region of interest" description="Disordered" evidence="1">
    <location>
        <begin position="57"/>
        <end position="90"/>
    </location>
</feature>
<sequence>MTPNLAATPDFLSIHVRTPRARFAWQELAGTPATPKIKETLGMSPNAKLSWGTIQTETTTPLLPSKQGTKRPHCTSPPSSPSSSRSKRVAENVQKFKEVMASATMANLALADRGPRRKNALARHRTEIGRPTTGRDSATFAGAQSVERPHSPDTTTAANGPSPRSGQGIPNSTATAAITGAKTNTAAQPPAPTVFITQN</sequence>
<name>A0ABP0DU01_9PEZI</name>
<feature type="region of interest" description="Disordered" evidence="1">
    <location>
        <begin position="110"/>
        <end position="199"/>
    </location>
</feature>
<proteinExistence type="predicted"/>
<gene>
    <name evidence="2" type="primary">dna2_1</name>
    <name evidence="2" type="ORF">SEPCBS119000_004093</name>
</gene>
<dbReference type="EMBL" id="CAWUON010000059">
    <property type="protein sequence ID" value="CAK7270445.1"/>
    <property type="molecule type" value="Genomic_DNA"/>
</dbReference>
<organism evidence="2 3">
    <name type="scientific">Sporothrix epigloea</name>
    <dbReference type="NCBI Taxonomy" id="1892477"/>
    <lineage>
        <taxon>Eukaryota</taxon>
        <taxon>Fungi</taxon>
        <taxon>Dikarya</taxon>
        <taxon>Ascomycota</taxon>
        <taxon>Pezizomycotina</taxon>
        <taxon>Sordariomycetes</taxon>
        <taxon>Sordariomycetidae</taxon>
        <taxon>Ophiostomatales</taxon>
        <taxon>Ophiostomataceae</taxon>
        <taxon>Sporothrix</taxon>
    </lineage>
</organism>
<evidence type="ECO:0000313" key="3">
    <source>
        <dbReference type="Proteomes" id="UP001642502"/>
    </source>
</evidence>
<dbReference type="GO" id="GO:0003678">
    <property type="term" value="F:DNA helicase activity"/>
    <property type="evidence" value="ECO:0007669"/>
    <property type="project" value="UniProtKB-EC"/>
</dbReference>
<evidence type="ECO:0000256" key="1">
    <source>
        <dbReference type="SAM" id="MobiDB-lite"/>
    </source>
</evidence>
<dbReference type="EC" id="3.6.4.12" evidence="2"/>
<reference evidence="2 3" key="1">
    <citation type="submission" date="2024-01" db="EMBL/GenBank/DDBJ databases">
        <authorList>
            <person name="Allen C."/>
            <person name="Tagirdzhanova G."/>
        </authorList>
    </citation>
    <scope>NUCLEOTIDE SEQUENCE [LARGE SCALE GENOMIC DNA]</scope>
    <source>
        <strain evidence="2 3">CBS 119000</strain>
    </source>
</reference>
<dbReference type="Proteomes" id="UP001642502">
    <property type="component" value="Unassembled WGS sequence"/>
</dbReference>
<keyword evidence="2" id="KW-0378">Hydrolase</keyword>